<evidence type="ECO:0000313" key="3">
    <source>
        <dbReference type="EMBL" id="NER26723.1"/>
    </source>
</evidence>
<organism evidence="3">
    <name type="scientific">Symploca sp. SIO1C4</name>
    <dbReference type="NCBI Taxonomy" id="2607765"/>
    <lineage>
        <taxon>Bacteria</taxon>
        <taxon>Bacillati</taxon>
        <taxon>Cyanobacteriota</taxon>
        <taxon>Cyanophyceae</taxon>
        <taxon>Coleofasciculales</taxon>
        <taxon>Coleofasciculaceae</taxon>
        <taxon>Symploca</taxon>
    </lineage>
</organism>
<dbReference type="GO" id="GO:0009103">
    <property type="term" value="P:lipopolysaccharide biosynthetic process"/>
    <property type="evidence" value="ECO:0007669"/>
    <property type="project" value="TreeGrafter"/>
</dbReference>
<reference evidence="3" key="1">
    <citation type="submission" date="2019-11" db="EMBL/GenBank/DDBJ databases">
        <title>Genomic insights into an expanded diversity of filamentous marine cyanobacteria reveals the extraordinary biosynthetic potential of Moorea and Okeania.</title>
        <authorList>
            <person name="Ferreira Leao T."/>
            <person name="Wang M."/>
            <person name="Moss N."/>
            <person name="Da Silva R."/>
            <person name="Sanders J."/>
            <person name="Nurk S."/>
            <person name="Gurevich A."/>
            <person name="Humphrey G."/>
            <person name="Reher R."/>
            <person name="Zhu Q."/>
            <person name="Belda-Ferre P."/>
            <person name="Glukhov E."/>
            <person name="Rex R."/>
            <person name="Dorrestein P.C."/>
            <person name="Knight R."/>
            <person name="Pevzner P."/>
            <person name="Gerwick W.H."/>
            <person name="Gerwick L."/>
        </authorList>
    </citation>
    <scope>NUCLEOTIDE SEQUENCE</scope>
    <source>
        <strain evidence="3">SIO1C4</strain>
    </source>
</reference>
<dbReference type="CDD" id="cd03801">
    <property type="entry name" value="GT4_PimA-like"/>
    <property type="match status" value="1"/>
</dbReference>
<dbReference type="EMBL" id="JAAHFQ010000045">
    <property type="protein sequence ID" value="NER26723.1"/>
    <property type="molecule type" value="Genomic_DNA"/>
</dbReference>
<dbReference type="SUPFAM" id="SSF53756">
    <property type="entry name" value="UDP-Glycosyltransferase/glycogen phosphorylase"/>
    <property type="match status" value="1"/>
</dbReference>
<comment type="caution">
    <text evidence="3">The sequence shown here is derived from an EMBL/GenBank/DDBJ whole genome shotgun (WGS) entry which is preliminary data.</text>
</comment>
<dbReference type="Gene3D" id="3.40.50.2000">
    <property type="entry name" value="Glycogen Phosphorylase B"/>
    <property type="match status" value="1"/>
</dbReference>
<dbReference type="PANTHER" id="PTHR46401:SF2">
    <property type="entry name" value="GLYCOSYLTRANSFERASE WBBK-RELATED"/>
    <property type="match status" value="1"/>
</dbReference>
<dbReference type="AlphaFoldDB" id="A0A6B3N5A4"/>
<dbReference type="InterPro" id="IPR001296">
    <property type="entry name" value="Glyco_trans_1"/>
</dbReference>
<name>A0A6B3N5A4_9CYAN</name>
<evidence type="ECO:0000259" key="2">
    <source>
        <dbReference type="Pfam" id="PF00534"/>
    </source>
</evidence>
<sequence>MPKHYIVFTRKVIPQPNQSNLVWAAHTANAAANLGYSAVLTYACKDHKTLTPFDLIQPFRPKKPDQKLLSFYNLQPKLKVSSLPLSWPIDHFGGMLMCASTVVCEYYLPIHIKPLTAIVHTRDWNFAKAAVEHGVPVIYEQHYCDNTKKFEPRVVRNPLLQVVVTLSDIVRENMIQRGMPKEKIIKLHSGVNQMFLIRKPEEAEEWRQKLLVEERKHLVIYSGELCYLKGINMLIDVAKELTQIQFAIAGGTQLLVKNYQKLAQQKQVKNVTFLGYLPQNQLTSLLQAADILAHPHGSGKWKTARSTSPLKFFDYLASGNPIVATKIPNLMEFKSSKAIIGWCEPDSPTQFAQCIQQVLATHPRKLEGYKDNLDLALQFSWENRIKKILSYVDNKILGVMHCTNHP</sequence>
<dbReference type="GO" id="GO:0016757">
    <property type="term" value="F:glycosyltransferase activity"/>
    <property type="evidence" value="ECO:0007669"/>
    <property type="project" value="InterPro"/>
</dbReference>
<evidence type="ECO:0000256" key="1">
    <source>
        <dbReference type="ARBA" id="ARBA00022679"/>
    </source>
</evidence>
<keyword evidence="1 3" id="KW-0808">Transferase</keyword>
<proteinExistence type="predicted"/>
<gene>
    <name evidence="3" type="ORF">F6J89_03615</name>
</gene>
<accession>A0A6B3N5A4</accession>
<protein>
    <submittedName>
        <fullName evidence="3">Glycosyltransferase family 4 protein</fullName>
    </submittedName>
</protein>
<dbReference type="PANTHER" id="PTHR46401">
    <property type="entry name" value="GLYCOSYLTRANSFERASE WBBK-RELATED"/>
    <property type="match status" value="1"/>
</dbReference>
<feature type="domain" description="Glycosyl transferase family 1" evidence="2">
    <location>
        <begin position="204"/>
        <end position="361"/>
    </location>
</feature>
<dbReference type="Pfam" id="PF00534">
    <property type="entry name" value="Glycos_transf_1"/>
    <property type="match status" value="1"/>
</dbReference>